<sequence length="210" mass="23260">MRTTLLLDVDGTLIDSYPGIRTGFLIGLDAVGFEHPGEEFIRRIPGPPMTETYASLGMTPEQNTRAMAAYSDYMAGDGWSNFTVFDGMAELVAEWKAEGYEVVTATSKGEGFAHKALERAGIYRHIDFLGAAQEHGPRKRKVDVIEYVLDHVSPEKPLMIGDRHHDFEGAAHFDIASVAVTWGYADAREYDLATYIAHTAEELKDIINGF</sequence>
<dbReference type="RefSeq" id="WP_144772522.1">
    <property type="nucleotide sequence ID" value="NZ_RXIR01000003.1"/>
</dbReference>
<dbReference type="SUPFAM" id="SSF56784">
    <property type="entry name" value="HAD-like"/>
    <property type="match status" value="1"/>
</dbReference>
<dbReference type="NCBIfam" id="TIGR01549">
    <property type="entry name" value="HAD-SF-IA-v1"/>
    <property type="match status" value="1"/>
</dbReference>
<dbReference type="GO" id="GO:0005829">
    <property type="term" value="C:cytosol"/>
    <property type="evidence" value="ECO:0007669"/>
    <property type="project" value="TreeGrafter"/>
</dbReference>
<dbReference type="Proteomes" id="UP000336646">
    <property type="component" value="Unassembled WGS sequence"/>
</dbReference>
<protein>
    <submittedName>
        <fullName evidence="1">HAD family hydrolase</fullName>
    </submittedName>
</protein>
<accession>A0A6C1U409</accession>
<evidence type="ECO:0000313" key="2">
    <source>
        <dbReference type="Proteomes" id="UP000336646"/>
    </source>
</evidence>
<evidence type="ECO:0000313" key="1">
    <source>
        <dbReference type="EMBL" id="TVS29781.1"/>
    </source>
</evidence>
<dbReference type="InterPro" id="IPR050155">
    <property type="entry name" value="HAD-like_hydrolase_sf"/>
</dbReference>
<dbReference type="AlphaFoldDB" id="A0A6C1U409"/>
<dbReference type="GO" id="GO:0016787">
    <property type="term" value="F:hydrolase activity"/>
    <property type="evidence" value="ECO:0007669"/>
    <property type="project" value="UniProtKB-KW"/>
</dbReference>
<dbReference type="InterPro" id="IPR006439">
    <property type="entry name" value="HAD-SF_hydro_IA"/>
</dbReference>
<dbReference type="PANTHER" id="PTHR43434">
    <property type="entry name" value="PHOSPHOGLYCOLATE PHOSPHATASE"/>
    <property type="match status" value="1"/>
</dbReference>
<dbReference type="InterPro" id="IPR041492">
    <property type="entry name" value="HAD_2"/>
</dbReference>
<dbReference type="Pfam" id="PF13419">
    <property type="entry name" value="HAD_2"/>
    <property type="match status" value="1"/>
</dbReference>
<proteinExistence type="predicted"/>
<dbReference type="InterPro" id="IPR023214">
    <property type="entry name" value="HAD_sf"/>
</dbReference>
<dbReference type="SFLD" id="SFLDS00003">
    <property type="entry name" value="Haloacid_Dehalogenase"/>
    <property type="match status" value="1"/>
</dbReference>
<dbReference type="InterPro" id="IPR023198">
    <property type="entry name" value="PGP-like_dom2"/>
</dbReference>
<dbReference type="GO" id="GO:0004713">
    <property type="term" value="F:protein tyrosine kinase activity"/>
    <property type="evidence" value="ECO:0007669"/>
    <property type="project" value="TreeGrafter"/>
</dbReference>
<dbReference type="OrthoDB" id="9776368at2"/>
<dbReference type="SFLD" id="SFLDG01129">
    <property type="entry name" value="C1.5:_HAD__Beta-PGM__Phosphata"/>
    <property type="match status" value="1"/>
</dbReference>
<comment type="caution">
    <text evidence="1">The sequence shown here is derived from an EMBL/GenBank/DDBJ whole genome shotgun (WGS) entry which is preliminary data.</text>
</comment>
<dbReference type="Gene3D" id="1.10.150.240">
    <property type="entry name" value="Putative phosphatase, domain 2"/>
    <property type="match status" value="1"/>
</dbReference>
<dbReference type="InterPro" id="IPR036412">
    <property type="entry name" value="HAD-like_sf"/>
</dbReference>
<organism evidence="1 2">
    <name type="scientific">Corynebacterium sanguinis</name>
    <dbReference type="NCBI Taxonomy" id="2594913"/>
    <lineage>
        <taxon>Bacteria</taxon>
        <taxon>Bacillati</taxon>
        <taxon>Actinomycetota</taxon>
        <taxon>Actinomycetes</taxon>
        <taxon>Mycobacteriales</taxon>
        <taxon>Corynebacteriaceae</taxon>
        <taxon>Corynebacterium</taxon>
    </lineage>
</organism>
<keyword evidence="1" id="KW-0378">Hydrolase</keyword>
<reference evidence="1 2" key="1">
    <citation type="submission" date="2018-12" db="EMBL/GenBank/DDBJ databases">
        <title>Corynebacterium sanguinis sp. nov., a clinically-associated and environmental corynebacterium.</title>
        <authorList>
            <person name="Gonzales-Siles L."/>
            <person name="Jaen-Luchoro D."/>
            <person name="Cardew S."/>
            <person name="Inganas E."/>
            <person name="Ohlen M."/>
            <person name="Jensie-Markopolous S."/>
            <person name="Pinyeiro-Iglesias B."/>
            <person name="Molin K."/>
            <person name="Skovbjerg S."/>
            <person name="Svensson-Stadler L."/>
            <person name="Funke G."/>
            <person name="Moore E.R.B."/>
        </authorList>
    </citation>
    <scope>NUCLEOTIDE SEQUENCE [LARGE SCALE GENOMIC DNA]</scope>
    <source>
        <strain evidence="1 2">58734</strain>
    </source>
</reference>
<dbReference type="Gene3D" id="3.40.50.1000">
    <property type="entry name" value="HAD superfamily/HAD-like"/>
    <property type="match status" value="1"/>
</dbReference>
<gene>
    <name evidence="1" type="ORF">EKI59_02345</name>
</gene>
<dbReference type="EMBL" id="RXIR01000003">
    <property type="protein sequence ID" value="TVS29781.1"/>
    <property type="molecule type" value="Genomic_DNA"/>
</dbReference>
<dbReference type="PANTHER" id="PTHR43434:SF20">
    <property type="entry name" value="5'-NUCLEOTIDASE"/>
    <property type="match status" value="1"/>
</dbReference>
<name>A0A6C1U409_9CORY</name>